<proteinExistence type="predicted"/>
<dbReference type="OrthoDB" id="9146693at2"/>
<protein>
    <submittedName>
        <fullName evidence="2">Uncharacterized protein</fullName>
    </submittedName>
</protein>
<gene>
    <name evidence="2" type="ORF">CUN60_08195</name>
</gene>
<sequence>MKKLTCLILASCSSILAYADDSESAPPVVNINSQYIDRWAYSQDPYIGLPSLVGKQIVSESQMANQNIAERWFADGTWNVYSAATASYSGFDSAQGFPNGNGYPIYAYGTNLFGQTGYVAGFSFGGMVSVANPIGAGNMNGYHENGNPFVPANAIASIPEAFVEYMYGNIVQVDVGYIGITNSPWLGGTYYNNQITPFATYQGAMVNVYPGAGWLLTAIAFNAAQFSGNLGFNSQTLYNKGVYDGYSGLISNANVHDGSSAGTVALGANYMGWNNNYNLRLWGYQFENYGTLLYADNSLKLAANKNLSFNFAAQGGTDNQVGGNTNALVNNGLGQISSNFVGAQVGATLDWASLNVSFDTIWGPQSSYGGGGIVSPYTYADGLDPLYAEGWITNMVNMGISGTIYKINPSFSFLDNNLTISPAFTTLVTGNYQWTGTNEAFATVSYSLPQVRGLTLWAYYAYQWVPVQNTIGDNWGTQFFVSYNY</sequence>
<dbReference type="KEGG" id="nba:CUN60_08195"/>
<dbReference type="EMBL" id="CP024847">
    <property type="protein sequence ID" value="AUR52275.1"/>
    <property type="molecule type" value="Genomic_DNA"/>
</dbReference>
<evidence type="ECO:0000313" key="2">
    <source>
        <dbReference type="EMBL" id="AUR52275.1"/>
    </source>
</evidence>
<dbReference type="Proteomes" id="UP000236655">
    <property type="component" value="Chromosome"/>
</dbReference>
<feature type="chain" id="PRO_5014465533" evidence="1">
    <location>
        <begin position="20"/>
        <end position="485"/>
    </location>
</feature>
<dbReference type="AlphaFoldDB" id="A0A2I7N7T0"/>
<accession>A0A2I7N7T0</accession>
<dbReference type="Gene3D" id="2.40.160.10">
    <property type="entry name" value="Porin"/>
    <property type="match status" value="1"/>
</dbReference>
<keyword evidence="3" id="KW-1185">Reference proteome</keyword>
<feature type="signal peptide" evidence="1">
    <location>
        <begin position="1"/>
        <end position="19"/>
    </location>
</feature>
<keyword evidence="1" id="KW-0732">Signal</keyword>
<evidence type="ECO:0000313" key="3">
    <source>
        <dbReference type="Proteomes" id="UP000236655"/>
    </source>
</evidence>
<reference evidence="3" key="1">
    <citation type="submission" date="2017-11" db="EMBL/GenBank/DDBJ databases">
        <authorList>
            <person name="Chan K.G."/>
            <person name="Lee L.S."/>
        </authorList>
    </citation>
    <scope>NUCLEOTIDE SEQUENCE [LARGE SCALE GENOMIC DNA]</scope>
    <source>
        <strain evidence="3">DSM 100970</strain>
    </source>
</reference>
<name>A0A2I7N7T0_9NEIS</name>
<organism evidence="2 3">
    <name type="scientific">Aquella oligotrophica</name>
    <dbReference type="NCBI Taxonomy" id="2067065"/>
    <lineage>
        <taxon>Bacteria</taxon>
        <taxon>Pseudomonadati</taxon>
        <taxon>Pseudomonadota</taxon>
        <taxon>Betaproteobacteria</taxon>
        <taxon>Neisseriales</taxon>
        <taxon>Neisseriaceae</taxon>
        <taxon>Aquella</taxon>
    </lineage>
</organism>
<evidence type="ECO:0000256" key="1">
    <source>
        <dbReference type="SAM" id="SignalP"/>
    </source>
</evidence>
<dbReference type="RefSeq" id="WP_102951571.1">
    <property type="nucleotide sequence ID" value="NZ_CP024847.1"/>
</dbReference>
<dbReference type="InterPro" id="IPR023614">
    <property type="entry name" value="Porin_dom_sf"/>
</dbReference>